<keyword evidence="3" id="KW-1185">Reference proteome</keyword>
<dbReference type="KEGG" id="tet:TTHERM_01227780"/>
<evidence type="ECO:0000313" key="2">
    <source>
        <dbReference type="EMBL" id="EAR93198.1"/>
    </source>
</evidence>
<dbReference type="Proteomes" id="UP000009168">
    <property type="component" value="Unassembled WGS sequence"/>
</dbReference>
<dbReference type="EMBL" id="GG662731">
    <property type="protein sequence ID" value="EAR93198.1"/>
    <property type="molecule type" value="Genomic_DNA"/>
</dbReference>
<proteinExistence type="predicted"/>
<dbReference type="Gene3D" id="3.40.630.30">
    <property type="match status" value="1"/>
</dbReference>
<dbReference type="PROSITE" id="PS51186">
    <property type="entry name" value="GNAT"/>
    <property type="match status" value="1"/>
</dbReference>
<accession>Q239J2</accession>
<feature type="domain" description="N-acetyltransferase" evidence="1">
    <location>
        <begin position="1"/>
        <end position="139"/>
    </location>
</feature>
<dbReference type="HOGENOM" id="CLU_113231_4_0_1"/>
<dbReference type="InterPro" id="IPR051531">
    <property type="entry name" value="N-acetyltransferase"/>
</dbReference>
<dbReference type="InterPro" id="IPR016181">
    <property type="entry name" value="Acyl_CoA_acyltransferase"/>
</dbReference>
<evidence type="ECO:0000259" key="1">
    <source>
        <dbReference type="PROSITE" id="PS51186"/>
    </source>
</evidence>
<dbReference type="InParanoid" id="Q239J2"/>
<dbReference type="Pfam" id="PF13302">
    <property type="entry name" value="Acetyltransf_3"/>
    <property type="match status" value="1"/>
</dbReference>
<dbReference type="SUPFAM" id="SSF55729">
    <property type="entry name" value="Acyl-CoA N-acyltransferases (Nat)"/>
    <property type="match status" value="1"/>
</dbReference>
<dbReference type="PANTHER" id="PTHR43792">
    <property type="entry name" value="GNAT FAMILY, PUTATIVE (AFU_ORTHOLOGUE AFUA_3G00765)-RELATED-RELATED"/>
    <property type="match status" value="1"/>
</dbReference>
<reference evidence="3" key="1">
    <citation type="journal article" date="2006" name="PLoS Biol.">
        <title>Macronuclear genome sequence of the ciliate Tetrahymena thermophila, a model eukaryote.</title>
        <authorList>
            <person name="Eisen J.A."/>
            <person name="Coyne R.S."/>
            <person name="Wu M."/>
            <person name="Wu D."/>
            <person name="Thiagarajan M."/>
            <person name="Wortman J.R."/>
            <person name="Badger J.H."/>
            <person name="Ren Q."/>
            <person name="Amedeo P."/>
            <person name="Jones K.M."/>
            <person name="Tallon L.J."/>
            <person name="Delcher A.L."/>
            <person name="Salzberg S.L."/>
            <person name="Silva J.C."/>
            <person name="Haas B.J."/>
            <person name="Majoros W.H."/>
            <person name="Farzad M."/>
            <person name="Carlton J.M."/>
            <person name="Smith R.K. Jr."/>
            <person name="Garg J."/>
            <person name="Pearlman R.E."/>
            <person name="Karrer K.M."/>
            <person name="Sun L."/>
            <person name="Manning G."/>
            <person name="Elde N.C."/>
            <person name="Turkewitz A.P."/>
            <person name="Asai D.J."/>
            <person name="Wilkes D.E."/>
            <person name="Wang Y."/>
            <person name="Cai H."/>
            <person name="Collins K."/>
            <person name="Stewart B.A."/>
            <person name="Lee S.R."/>
            <person name="Wilamowska K."/>
            <person name="Weinberg Z."/>
            <person name="Ruzzo W.L."/>
            <person name="Wloga D."/>
            <person name="Gaertig J."/>
            <person name="Frankel J."/>
            <person name="Tsao C.-C."/>
            <person name="Gorovsky M.A."/>
            <person name="Keeling P.J."/>
            <person name="Waller R.F."/>
            <person name="Patron N.J."/>
            <person name="Cherry J.M."/>
            <person name="Stover N.A."/>
            <person name="Krieger C.J."/>
            <person name="del Toro C."/>
            <person name="Ryder H.F."/>
            <person name="Williamson S.C."/>
            <person name="Barbeau R.A."/>
            <person name="Hamilton E.P."/>
            <person name="Orias E."/>
        </authorList>
    </citation>
    <scope>NUCLEOTIDE SEQUENCE [LARGE SCALE GENOMIC DNA]</scope>
    <source>
        <strain evidence="3">SB210</strain>
    </source>
</reference>
<sequence>MVQLFNPGVLEDEDIKLQLNQTDLLEKQVPCYFFDIICKKDNQKAGSICLRTKFTYEEEFLWGNMGFVVEKQYQGKRFAFKASKLLINFARRCGMKQIYFTVDPTNIPSIKTITNLGAYYLETIDVPKDSTLYNEEKCQYCSRFCLYI</sequence>
<dbReference type="AlphaFoldDB" id="Q239J2"/>
<protein>
    <submittedName>
        <fullName evidence="2">GNAT family acetyltransferase</fullName>
    </submittedName>
</protein>
<evidence type="ECO:0000313" key="3">
    <source>
        <dbReference type="Proteomes" id="UP000009168"/>
    </source>
</evidence>
<dbReference type="GO" id="GO:0016747">
    <property type="term" value="F:acyltransferase activity, transferring groups other than amino-acyl groups"/>
    <property type="evidence" value="ECO:0007669"/>
    <property type="project" value="InterPro"/>
</dbReference>
<organism evidence="2 3">
    <name type="scientific">Tetrahymena thermophila (strain SB210)</name>
    <dbReference type="NCBI Taxonomy" id="312017"/>
    <lineage>
        <taxon>Eukaryota</taxon>
        <taxon>Sar</taxon>
        <taxon>Alveolata</taxon>
        <taxon>Ciliophora</taxon>
        <taxon>Intramacronucleata</taxon>
        <taxon>Oligohymenophorea</taxon>
        <taxon>Hymenostomatida</taxon>
        <taxon>Tetrahymenina</taxon>
        <taxon>Tetrahymenidae</taxon>
        <taxon>Tetrahymena</taxon>
    </lineage>
</organism>
<dbReference type="RefSeq" id="XP_001013443.1">
    <property type="nucleotide sequence ID" value="XM_001013443.1"/>
</dbReference>
<dbReference type="InterPro" id="IPR000182">
    <property type="entry name" value="GNAT_dom"/>
</dbReference>
<gene>
    <name evidence="2" type="ORF">TTHERM_01227780</name>
</gene>
<name>Q239J2_TETTS</name>
<dbReference type="GeneID" id="7842473"/>